<feature type="region of interest" description="Disordered" evidence="1">
    <location>
        <begin position="1"/>
        <end position="49"/>
    </location>
</feature>
<feature type="region of interest" description="Disordered" evidence="1">
    <location>
        <begin position="125"/>
        <end position="149"/>
    </location>
</feature>
<protein>
    <submittedName>
        <fullName evidence="2">Uncharacterized protein</fullName>
    </submittedName>
</protein>
<organism evidence="2">
    <name type="scientific">Timema poppense</name>
    <name type="common">Walking stick</name>
    <dbReference type="NCBI Taxonomy" id="170557"/>
    <lineage>
        <taxon>Eukaryota</taxon>
        <taxon>Metazoa</taxon>
        <taxon>Ecdysozoa</taxon>
        <taxon>Arthropoda</taxon>
        <taxon>Hexapoda</taxon>
        <taxon>Insecta</taxon>
        <taxon>Pterygota</taxon>
        <taxon>Neoptera</taxon>
        <taxon>Polyneoptera</taxon>
        <taxon>Phasmatodea</taxon>
        <taxon>Timematodea</taxon>
        <taxon>Timematoidea</taxon>
        <taxon>Timematidae</taxon>
        <taxon>Timema</taxon>
    </lineage>
</organism>
<gene>
    <name evidence="2" type="ORF">TPSB3V08_LOCUS5083</name>
</gene>
<evidence type="ECO:0000313" key="2">
    <source>
        <dbReference type="EMBL" id="CAD7405634.1"/>
    </source>
</evidence>
<proteinExistence type="predicted"/>
<feature type="compositionally biased region" description="Polar residues" evidence="1">
    <location>
        <begin position="1"/>
        <end position="27"/>
    </location>
</feature>
<name>A0A7R9D1V6_TIMPO</name>
<evidence type="ECO:0000256" key="1">
    <source>
        <dbReference type="SAM" id="MobiDB-lite"/>
    </source>
</evidence>
<dbReference type="AlphaFoldDB" id="A0A7R9D1V6"/>
<accession>A0A7R9D1V6</accession>
<reference evidence="2" key="1">
    <citation type="submission" date="2020-11" db="EMBL/GenBank/DDBJ databases">
        <authorList>
            <person name="Tran Van P."/>
        </authorList>
    </citation>
    <scope>NUCLEOTIDE SEQUENCE</scope>
</reference>
<dbReference type="EMBL" id="OD002612">
    <property type="protein sequence ID" value="CAD7405634.1"/>
    <property type="molecule type" value="Genomic_DNA"/>
</dbReference>
<feature type="compositionally biased region" description="Basic and acidic residues" evidence="1">
    <location>
        <begin position="29"/>
        <end position="38"/>
    </location>
</feature>
<sequence>MTENMPASQSQFSIESPRNTSSKTVTFSEDVKKQKPNTDMDSDSDWSISSDESAAKIKISTEDQTTALLDVGGGPTIHLSTKQSAKIAEISKSIEHQLSLTRRKPVGGVESMFSEERTENNINIANRPIPKPRQQLQLSDWDLEDFPSS</sequence>